<accession>A0A8D8G0E5</accession>
<evidence type="ECO:0000313" key="1">
    <source>
        <dbReference type="EMBL" id="CAG6491817.1"/>
    </source>
</evidence>
<organism evidence="1">
    <name type="scientific">Culex pipiens</name>
    <name type="common">House mosquito</name>
    <dbReference type="NCBI Taxonomy" id="7175"/>
    <lineage>
        <taxon>Eukaryota</taxon>
        <taxon>Metazoa</taxon>
        <taxon>Ecdysozoa</taxon>
        <taxon>Arthropoda</taxon>
        <taxon>Hexapoda</taxon>
        <taxon>Insecta</taxon>
        <taxon>Pterygota</taxon>
        <taxon>Neoptera</taxon>
        <taxon>Endopterygota</taxon>
        <taxon>Diptera</taxon>
        <taxon>Nematocera</taxon>
        <taxon>Culicoidea</taxon>
        <taxon>Culicidae</taxon>
        <taxon>Culicinae</taxon>
        <taxon>Culicini</taxon>
        <taxon>Culex</taxon>
        <taxon>Culex</taxon>
    </lineage>
</organism>
<name>A0A8D8G0E5_CULPI</name>
<protein>
    <submittedName>
        <fullName evidence="1">(northern house mosquito) hypothetical protein</fullName>
    </submittedName>
</protein>
<proteinExistence type="predicted"/>
<sequence>MRSSVRLSDIMSCMSISPVNSSGWDCDRRSIAGVLSFPLVRLLSKLLPLSMRCRSSTDLLSLLSVDLRSFFLCSGSAGSAFDRCTSTLTTSCFRRCVLPSESGDVVSA</sequence>
<reference evidence="1" key="1">
    <citation type="submission" date="2021-05" db="EMBL/GenBank/DDBJ databases">
        <authorList>
            <person name="Alioto T."/>
            <person name="Alioto T."/>
            <person name="Gomez Garrido J."/>
        </authorList>
    </citation>
    <scope>NUCLEOTIDE SEQUENCE</scope>
</reference>
<dbReference type="AlphaFoldDB" id="A0A8D8G0E5"/>
<dbReference type="EMBL" id="HBUE01119715">
    <property type="protein sequence ID" value="CAG6491817.1"/>
    <property type="molecule type" value="Transcribed_RNA"/>
</dbReference>